<feature type="transmembrane region" description="Helical" evidence="1">
    <location>
        <begin position="192"/>
        <end position="209"/>
    </location>
</feature>
<dbReference type="PATRIC" id="fig|1703780.3.peg.2120"/>
<protein>
    <submittedName>
        <fullName evidence="2">Uncharacterized protein</fullName>
    </submittedName>
</protein>
<sequence>MESHIPFIDRFMRIVIEYNFAIEPMQYVAYALGIIAVLLAAVKAEFARKYVSLILAIFWIWIGFMFCILYWSQIYPLAHVLGVLFIIQGLLFLIFGFFRQDLSFHTEASVYTTLGFIFIVYAIVLYPLIGKYLGRSWPAILPFGLVPCPTTPFTFGLLLWANKKVPFYVFVIPLVAAIFAAGAITFGIYEDIGVFIAGVLGTILILVRNRTFDANPKS</sequence>
<dbReference type="InterPro" id="IPR045708">
    <property type="entry name" value="DUF6064"/>
</dbReference>
<organism evidence="2 3">
    <name type="scientific">candidate division WOR_3 bacterium SM23_60</name>
    <dbReference type="NCBI Taxonomy" id="1703780"/>
    <lineage>
        <taxon>Bacteria</taxon>
        <taxon>Bacteria division WOR-3</taxon>
    </lineage>
</organism>
<keyword evidence="1" id="KW-1133">Transmembrane helix</keyword>
<evidence type="ECO:0000313" key="2">
    <source>
        <dbReference type="EMBL" id="KPK68031.1"/>
    </source>
</evidence>
<evidence type="ECO:0000256" key="1">
    <source>
        <dbReference type="SAM" id="Phobius"/>
    </source>
</evidence>
<keyword evidence="1" id="KW-0472">Membrane</keyword>
<feature type="transmembrane region" description="Helical" evidence="1">
    <location>
        <begin position="167"/>
        <end position="186"/>
    </location>
</feature>
<keyword evidence="1" id="KW-0812">Transmembrane</keyword>
<proteinExistence type="predicted"/>
<evidence type="ECO:0000313" key="3">
    <source>
        <dbReference type="Proteomes" id="UP000051096"/>
    </source>
</evidence>
<name>A0A0S8G4Z6_UNCW3</name>
<reference evidence="2 3" key="1">
    <citation type="journal article" date="2015" name="Microbiome">
        <title>Genomic resolution of linkages in carbon, nitrogen, and sulfur cycling among widespread estuary sediment bacteria.</title>
        <authorList>
            <person name="Baker B.J."/>
            <person name="Lazar C.S."/>
            <person name="Teske A.P."/>
            <person name="Dick G.J."/>
        </authorList>
    </citation>
    <scope>NUCLEOTIDE SEQUENCE [LARGE SCALE GENOMIC DNA]</scope>
    <source>
        <strain evidence="2">SM23_60</strain>
    </source>
</reference>
<accession>A0A0S8G4Z6</accession>
<dbReference type="AlphaFoldDB" id="A0A0S8G4Z6"/>
<feature type="transmembrane region" description="Helical" evidence="1">
    <location>
        <begin position="27"/>
        <end position="44"/>
    </location>
</feature>
<comment type="caution">
    <text evidence="2">The sequence shown here is derived from an EMBL/GenBank/DDBJ whole genome shotgun (WGS) entry which is preliminary data.</text>
</comment>
<feature type="transmembrane region" description="Helical" evidence="1">
    <location>
        <begin position="77"/>
        <end position="98"/>
    </location>
</feature>
<feature type="transmembrane region" description="Helical" evidence="1">
    <location>
        <begin position="110"/>
        <end position="129"/>
    </location>
</feature>
<feature type="transmembrane region" description="Helical" evidence="1">
    <location>
        <begin position="141"/>
        <end position="160"/>
    </location>
</feature>
<dbReference type="EMBL" id="LJUO01000188">
    <property type="protein sequence ID" value="KPK68031.1"/>
    <property type="molecule type" value="Genomic_DNA"/>
</dbReference>
<feature type="transmembrane region" description="Helical" evidence="1">
    <location>
        <begin position="51"/>
        <end position="71"/>
    </location>
</feature>
<dbReference type="Proteomes" id="UP000051096">
    <property type="component" value="Unassembled WGS sequence"/>
</dbReference>
<gene>
    <name evidence="2" type="ORF">AMJ87_12505</name>
</gene>
<dbReference type="Pfam" id="PF19540">
    <property type="entry name" value="DUF6064"/>
    <property type="match status" value="1"/>
</dbReference>